<dbReference type="InterPro" id="IPR051912">
    <property type="entry name" value="Alkylbase_DNA_Glycosylase/TA"/>
</dbReference>
<evidence type="ECO:0008006" key="6">
    <source>
        <dbReference type="Google" id="ProtNLM"/>
    </source>
</evidence>
<protein>
    <recommendedName>
        <fullName evidence="6">HhH-GPD domain-containing protein</fullName>
    </recommendedName>
</protein>
<evidence type="ECO:0000256" key="2">
    <source>
        <dbReference type="ARBA" id="ARBA00023204"/>
    </source>
</evidence>
<evidence type="ECO:0000313" key="4">
    <source>
        <dbReference type="EMBL" id="MDX8153093.1"/>
    </source>
</evidence>
<feature type="region of interest" description="Disordered" evidence="3">
    <location>
        <begin position="346"/>
        <end position="366"/>
    </location>
</feature>
<feature type="region of interest" description="Disordered" evidence="3">
    <location>
        <begin position="380"/>
        <end position="401"/>
    </location>
</feature>
<evidence type="ECO:0000256" key="1">
    <source>
        <dbReference type="ARBA" id="ARBA00022763"/>
    </source>
</evidence>
<accession>A0ABU4VQF2</accession>
<feature type="compositionally biased region" description="Pro residues" evidence="3">
    <location>
        <begin position="355"/>
        <end position="366"/>
    </location>
</feature>
<comment type="caution">
    <text evidence="4">The sequence shown here is derived from an EMBL/GenBank/DDBJ whole genome shotgun (WGS) entry which is preliminary data.</text>
</comment>
<keyword evidence="5" id="KW-1185">Reference proteome</keyword>
<reference evidence="4 5" key="1">
    <citation type="submission" date="2023-11" db="EMBL/GenBank/DDBJ databases">
        <authorList>
            <person name="Xu M."/>
            <person name="Jiang T."/>
        </authorList>
    </citation>
    <scope>NUCLEOTIDE SEQUENCE [LARGE SCALE GENOMIC DNA]</scope>
    <source>
        <strain evidence="4 5">SD</strain>
    </source>
</reference>
<dbReference type="Proteomes" id="UP001277761">
    <property type="component" value="Unassembled WGS sequence"/>
</dbReference>
<dbReference type="EMBL" id="JAXAVX010000010">
    <property type="protein sequence ID" value="MDX8153093.1"/>
    <property type="molecule type" value="Genomic_DNA"/>
</dbReference>
<dbReference type="PANTHER" id="PTHR43003:SF6">
    <property type="entry name" value="DNA GLYCOSYLASE"/>
    <property type="match status" value="1"/>
</dbReference>
<name>A0ABU4VQF2_9ACTN</name>
<evidence type="ECO:0000256" key="3">
    <source>
        <dbReference type="SAM" id="MobiDB-lite"/>
    </source>
</evidence>
<keyword evidence="1" id="KW-0227">DNA damage</keyword>
<sequence>MPGRPVATGPAERRIVVAPVGPYRLPGGSPEGQQRREGGIVRRVERVDGRLVLLRAALRADGRLALGATAAEPSGDDAALLDRALTRWRRILACDEDLRPFLAAHRGDALIGPSLRDRPWLRPSRRGSLFEALVCAVCEQLIAFEDAVRIERRIAWRHGAALGLDARDGVIGLERGSGAAGRLRRRGARRVLWALPSAEEVAARLVPAHFEACGLAPARAQALHRAARELAAGRLDPHGRGAAAAVPHAGLDRDGERVLGRLDAIPEIGSWTLALVATQVLGRLDRPPSGDLNLVKALGRMRTGDPRARATEAEVDALLARYAPWGALAAAHVMATRGEALPRERDLPQATTPAPARPAPVAAPAPAGPLAVRVLAPARRRAGAPAPATDVEPLAPRPVAA</sequence>
<dbReference type="Gene3D" id="1.10.340.30">
    <property type="entry name" value="Hypothetical protein, domain 2"/>
    <property type="match status" value="1"/>
</dbReference>
<dbReference type="SUPFAM" id="SSF48150">
    <property type="entry name" value="DNA-glycosylase"/>
    <property type="match status" value="1"/>
</dbReference>
<dbReference type="PANTHER" id="PTHR43003">
    <property type="entry name" value="DNA-3-METHYLADENINE GLYCOSYLASE"/>
    <property type="match status" value="1"/>
</dbReference>
<keyword evidence="2" id="KW-0234">DNA repair</keyword>
<organism evidence="4 5">
    <name type="scientific">Patulibacter brassicae</name>
    <dbReference type="NCBI Taxonomy" id="1705717"/>
    <lineage>
        <taxon>Bacteria</taxon>
        <taxon>Bacillati</taxon>
        <taxon>Actinomycetota</taxon>
        <taxon>Thermoleophilia</taxon>
        <taxon>Solirubrobacterales</taxon>
        <taxon>Patulibacteraceae</taxon>
        <taxon>Patulibacter</taxon>
    </lineage>
</organism>
<evidence type="ECO:0000313" key="5">
    <source>
        <dbReference type="Proteomes" id="UP001277761"/>
    </source>
</evidence>
<dbReference type="RefSeq" id="WP_319955245.1">
    <property type="nucleotide sequence ID" value="NZ_JAXAVX010000010.1"/>
</dbReference>
<dbReference type="InterPro" id="IPR011257">
    <property type="entry name" value="DNA_glycosylase"/>
</dbReference>
<proteinExistence type="predicted"/>
<gene>
    <name evidence="4" type="ORF">SK069_15950</name>
</gene>